<dbReference type="PROSITE" id="PS51755">
    <property type="entry name" value="OMPR_PHOB"/>
    <property type="match status" value="1"/>
</dbReference>
<dbReference type="Pfam" id="PF03704">
    <property type="entry name" value="BTAD"/>
    <property type="match status" value="1"/>
</dbReference>
<dbReference type="CDD" id="cd15831">
    <property type="entry name" value="BTAD"/>
    <property type="match status" value="1"/>
</dbReference>
<dbReference type="GO" id="GO:0006355">
    <property type="term" value="P:regulation of DNA-templated transcription"/>
    <property type="evidence" value="ECO:0007669"/>
    <property type="project" value="InterPro"/>
</dbReference>
<feature type="domain" description="OmpR/PhoB-type" evidence="8">
    <location>
        <begin position="1"/>
        <end position="100"/>
    </location>
</feature>
<dbReference type="SUPFAM" id="SSF48452">
    <property type="entry name" value="TPR-like"/>
    <property type="match status" value="1"/>
</dbReference>
<dbReference type="Gene3D" id="3.30.70.1230">
    <property type="entry name" value="Nucleotide cyclase"/>
    <property type="match status" value="1"/>
</dbReference>
<dbReference type="InterPro" id="IPR051677">
    <property type="entry name" value="AfsR-DnrI-RedD_regulator"/>
</dbReference>
<keyword evidence="2" id="KW-0902">Two-component regulatory system</keyword>
<dbReference type="SMART" id="SM00862">
    <property type="entry name" value="Trans_reg_C"/>
    <property type="match status" value="1"/>
</dbReference>
<evidence type="ECO:0000256" key="3">
    <source>
        <dbReference type="ARBA" id="ARBA00023015"/>
    </source>
</evidence>
<dbReference type="SUPFAM" id="SSF52540">
    <property type="entry name" value="P-loop containing nucleoside triphosphate hydrolases"/>
    <property type="match status" value="1"/>
</dbReference>
<dbReference type="GO" id="GO:0000160">
    <property type="term" value="P:phosphorelay signal transduction system"/>
    <property type="evidence" value="ECO:0007669"/>
    <property type="project" value="UniProtKB-KW"/>
</dbReference>
<dbReference type="InterPro" id="IPR016032">
    <property type="entry name" value="Sig_transdc_resp-reg_C-effctor"/>
</dbReference>
<comment type="similarity">
    <text evidence="1">Belongs to the AfsR/DnrI/RedD regulatory family.</text>
</comment>
<dbReference type="OrthoDB" id="4336084at2"/>
<keyword evidence="10" id="KW-1185">Reference proteome</keyword>
<dbReference type="Gene3D" id="3.40.50.300">
    <property type="entry name" value="P-loop containing nucleotide triphosphate hydrolases"/>
    <property type="match status" value="1"/>
</dbReference>
<evidence type="ECO:0000256" key="7">
    <source>
        <dbReference type="SAM" id="MobiDB-lite"/>
    </source>
</evidence>
<evidence type="ECO:0000256" key="4">
    <source>
        <dbReference type="ARBA" id="ARBA00023125"/>
    </source>
</evidence>
<dbReference type="Proteomes" id="UP000267900">
    <property type="component" value="Chromosome"/>
</dbReference>
<dbReference type="InterPro" id="IPR011990">
    <property type="entry name" value="TPR-like_helical_dom_sf"/>
</dbReference>
<evidence type="ECO:0000256" key="1">
    <source>
        <dbReference type="ARBA" id="ARBA00005820"/>
    </source>
</evidence>
<evidence type="ECO:0000313" key="9">
    <source>
        <dbReference type="EMBL" id="AZQ72789.1"/>
    </source>
</evidence>
<keyword evidence="3" id="KW-0805">Transcription regulation</keyword>
<evidence type="ECO:0000256" key="5">
    <source>
        <dbReference type="ARBA" id="ARBA00023163"/>
    </source>
</evidence>
<dbReference type="InterPro" id="IPR027417">
    <property type="entry name" value="P-loop_NTPase"/>
</dbReference>
<name>A0A3Q9FV88_STRLT</name>
<evidence type="ECO:0000256" key="2">
    <source>
        <dbReference type="ARBA" id="ARBA00023012"/>
    </source>
</evidence>
<evidence type="ECO:0000256" key="6">
    <source>
        <dbReference type="PROSITE-ProRule" id="PRU01091"/>
    </source>
</evidence>
<dbReference type="InterPro" id="IPR029787">
    <property type="entry name" value="Nucleotide_cyclase"/>
</dbReference>
<feature type="DNA-binding region" description="OmpR/PhoB-type" evidence="6">
    <location>
        <begin position="1"/>
        <end position="100"/>
    </location>
</feature>
<dbReference type="GO" id="GO:0003677">
    <property type="term" value="F:DNA binding"/>
    <property type="evidence" value="ECO:0007669"/>
    <property type="project" value="UniProtKB-UniRule"/>
</dbReference>
<organism evidence="9 10">
    <name type="scientific">Streptomyces luteoverticillatus</name>
    <name type="common">Streptoverticillium luteoverticillatus</name>
    <dbReference type="NCBI Taxonomy" id="66425"/>
    <lineage>
        <taxon>Bacteria</taxon>
        <taxon>Bacillati</taxon>
        <taxon>Actinomycetota</taxon>
        <taxon>Actinomycetes</taxon>
        <taxon>Kitasatosporales</taxon>
        <taxon>Streptomycetaceae</taxon>
        <taxon>Streptomyces</taxon>
    </lineage>
</organism>
<gene>
    <name evidence="9" type="ORF">EKH77_17570</name>
</gene>
<feature type="compositionally biased region" description="Low complexity" evidence="7">
    <location>
        <begin position="295"/>
        <end position="318"/>
    </location>
</feature>
<dbReference type="InterPro" id="IPR001867">
    <property type="entry name" value="OmpR/PhoB-type_DNA-bd"/>
</dbReference>
<dbReference type="PANTHER" id="PTHR35807:SF1">
    <property type="entry name" value="TRANSCRIPTIONAL REGULATOR REDD"/>
    <property type="match status" value="1"/>
</dbReference>
<keyword evidence="5" id="KW-0804">Transcription</keyword>
<dbReference type="FunFam" id="1.25.40.10:FF:000222">
    <property type="entry name" value="SARP family transcriptional regulator"/>
    <property type="match status" value="1"/>
</dbReference>
<dbReference type="AlphaFoldDB" id="A0A3Q9FV88"/>
<dbReference type="PANTHER" id="PTHR35807">
    <property type="entry name" value="TRANSCRIPTIONAL REGULATOR REDD-RELATED"/>
    <property type="match status" value="1"/>
</dbReference>
<proteinExistence type="inferred from homology"/>
<reference evidence="9 10" key="1">
    <citation type="submission" date="2018-12" db="EMBL/GenBank/DDBJ databases">
        <title>The whole draft genome of Streptomyce luteoverticillatus CGMCC 15060.</title>
        <authorList>
            <person name="Feng Z."/>
            <person name="Chen G."/>
            <person name="Zhang J."/>
            <person name="Zhu H."/>
            <person name="Yu X."/>
            <person name="Zhang W."/>
            <person name="Zhang X."/>
        </authorList>
    </citation>
    <scope>NUCLEOTIDE SEQUENCE [LARGE SCALE GENOMIC DNA]</scope>
    <source>
        <strain evidence="9 10">CGMCC 15060</strain>
    </source>
</reference>
<protein>
    <submittedName>
        <fullName evidence="9">Transcriptional regulator</fullName>
    </submittedName>
</protein>
<dbReference type="SMART" id="SM01043">
    <property type="entry name" value="BTAD"/>
    <property type="match status" value="1"/>
</dbReference>
<dbReference type="InterPro" id="IPR041664">
    <property type="entry name" value="AAA_16"/>
</dbReference>
<dbReference type="EMBL" id="CP034587">
    <property type="protein sequence ID" value="AZQ72789.1"/>
    <property type="molecule type" value="Genomic_DNA"/>
</dbReference>
<keyword evidence="4 6" id="KW-0238">DNA-binding</keyword>
<feature type="region of interest" description="Disordered" evidence="7">
    <location>
        <begin position="270"/>
        <end position="328"/>
    </location>
</feature>
<dbReference type="InterPro" id="IPR005158">
    <property type="entry name" value="BTAD"/>
</dbReference>
<evidence type="ECO:0000313" key="10">
    <source>
        <dbReference type="Proteomes" id="UP000267900"/>
    </source>
</evidence>
<dbReference type="Gene3D" id="1.25.40.10">
    <property type="entry name" value="Tetratricopeptide repeat domain"/>
    <property type="match status" value="1"/>
</dbReference>
<sequence>MRFRMLGPLEVIDADRPVALGGIKQRATLGFLLLQANRVVATSQLLRALWPVDEAPTSARKILQNAVWGLRGVLSAGADGTGGTSAPALLTQAPGYVLRVDPDDVDLHRFQRQVEAGRAKFSAGAPEDAAKLLREALTLWQGPALADLVETGIAWPELAAVEKARLDAMEDYFEAELACGRHQAVLGELETMVATESLRERSCGQLMLALYRCGRQADALAVYDKVRTTLVEDLGLEPGRSLRDLQHAILTHDTALSLPPARLLGTAPYQAGRRPAREQTPEIPAQRRPAPAGVPLASVPDPAPAAAAPQGRAPGAAPAERRTGATVTERTQVSVALIATELAEETPGGAWSESADNALEAVAGAVQEKAEHFGGTVVASIGPVTLALFGACSGDGDRKDAAERAVHAGLAVRDALGSAAYATGRHGRRPAVRAAVVTGEAIVRYRPDDPGTPPTLIGTLLHTGQSLLDRVPAGEVRVCATTLEAAEAAITVSPTGDPATGWEVRGIRREYPGDHTVPIVDRDCELDLLRGLLSRTRHRAKPHLVTVLGDPGIGKTRFVTEFARTFADQPEPARFLMGRAPSFPGDDTLAVQTEILAAACGILPGQAPGEARAHLAATVRRVITDAREADRLLRPLTALVTPGHEPVAPAEVLSAWRRFVVALSAERPLVLIIDDLHRADDALLDCVEDLVESADAVPLLVVAAARPELLQRRPDWGAGKRHTSTLGLDPLSDAAIDRLLEFMVEPEQVAHVGEAPDDRRRYMRKLLASGSPTGALRHLYGRSRKQLTLPAAV</sequence>
<dbReference type="SUPFAM" id="SSF55073">
    <property type="entry name" value="Nucleotide cyclase"/>
    <property type="match status" value="1"/>
</dbReference>
<dbReference type="InterPro" id="IPR036388">
    <property type="entry name" value="WH-like_DNA-bd_sf"/>
</dbReference>
<dbReference type="SUPFAM" id="SSF46894">
    <property type="entry name" value="C-terminal effector domain of the bipartite response regulators"/>
    <property type="match status" value="1"/>
</dbReference>
<evidence type="ECO:0000259" key="8">
    <source>
        <dbReference type="PROSITE" id="PS51755"/>
    </source>
</evidence>
<accession>A0A3Q9FV88</accession>
<dbReference type="Gene3D" id="1.10.10.10">
    <property type="entry name" value="Winged helix-like DNA-binding domain superfamily/Winged helix DNA-binding domain"/>
    <property type="match status" value="1"/>
</dbReference>
<dbReference type="Pfam" id="PF13191">
    <property type="entry name" value="AAA_16"/>
    <property type="match status" value="1"/>
</dbReference>